<dbReference type="SUPFAM" id="SSF103473">
    <property type="entry name" value="MFS general substrate transporter"/>
    <property type="match status" value="1"/>
</dbReference>
<keyword evidence="2" id="KW-0813">Transport</keyword>
<keyword evidence="4 8" id="KW-0812">Transmembrane</keyword>
<feature type="transmembrane region" description="Helical" evidence="8">
    <location>
        <begin position="280"/>
        <end position="305"/>
    </location>
</feature>
<keyword evidence="11" id="KW-1185">Reference proteome</keyword>
<dbReference type="Pfam" id="PF07690">
    <property type="entry name" value="MFS_1"/>
    <property type="match status" value="1"/>
</dbReference>
<evidence type="ECO:0000313" key="10">
    <source>
        <dbReference type="EMBL" id="GAA2038448.1"/>
    </source>
</evidence>
<name>A0ABN2UQN6_9ACTN</name>
<dbReference type="InterPro" id="IPR050171">
    <property type="entry name" value="MFS_Transporters"/>
</dbReference>
<feature type="transmembrane region" description="Helical" evidence="8">
    <location>
        <begin position="431"/>
        <end position="450"/>
    </location>
</feature>
<dbReference type="Gene3D" id="1.20.1250.20">
    <property type="entry name" value="MFS general substrate transporter like domains"/>
    <property type="match status" value="1"/>
</dbReference>
<sequence>MSSGGAGRQDANQDTDQNADQDTRSPAQPGQPGPPPSRKDAAQQTDQASKTPAPDADPGPAQGAVGVLATLAGLPNIVRFLLAGIFINQLGAFLRAFMVLYLVHRGFSSAQAGTALALYGAGSVVGLLFGGGLADRLGARLTIVWAMLTSAVLVVSVSALSAYPVILAAVFAAGATAQSYRPAASTMLAKATAKDRQTMVFALNRMAVNLGALGGPLLAAWLIAVSWDLMFWLDGATSVAYAVIAFLRLPREDAATRAMGAARRDRIGYLTVLRDRRYSLYLFMVFANAVIYIQMMTVLPLAITAAGHATVVYSALNSLSAGMIIGLELLITRFVQHWAPRVAVSAGFGLLGAGLVGFGLPGGVPTLVAAMVVGTTGEMVGGPSVFAWPARVAPAEATGRYLGAMQSAFGLGQAVGPVLGVAVWNAGHRQLWLWCGAVAVLCVVSGQFGMRERAVVEEPATQAGNQPVPA</sequence>
<dbReference type="PANTHER" id="PTHR23517:SF2">
    <property type="entry name" value="MULTIDRUG RESISTANCE PROTEIN MDTH"/>
    <property type="match status" value="1"/>
</dbReference>
<feature type="transmembrane region" description="Helical" evidence="8">
    <location>
        <begin position="201"/>
        <end position="223"/>
    </location>
</feature>
<reference evidence="11" key="1">
    <citation type="journal article" date="2019" name="Int. J. Syst. Evol. Microbiol.">
        <title>The Global Catalogue of Microorganisms (GCM) 10K type strain sequencing project: providing services to taxonomists for standard genome sequencing and annotation.</title>
        <authorList>
            <consortium name="The Broad Institute Genomics Platform"/>
            <consortium name="The Broad Institute Genome Sequencing Center for Infectious Disease"/>
            <person name="Wu L."/>
            <person name="Ma J."/>
        </authorList>
    </citation>
    <scope>NUCLEOTIDE SEQUENCE [LARGE SCALE GENOMIC DNA]</scope>
    <source>
        <strain evidence="11">JCM 16014</strain>
    </source>
</reference>
<keyword evidence="5 8" id="KW-1133">Transmembrane helix</keyword>
<evidence type="ECO:0000256" key="8">
    <source>
        <dbReference type="SAM" id="Phobius"/>
    </source>
</evidence>
<organism evidence="10 11">
    <name type="scientific">Catenulispora yoronensis</name>
    <dbReference type="NCBI Taxonomy" id="450799"/>
    <lineage>
        <taxon>Bacteria</taxon>
        <taxon>Bacillati</taxon>
        <taxon>Actinomycetota</taxon>
        <taxon>Actinomycetes</taxon>
        <taxon>Catenulisporales</taxon>
        <taxon>Catenulisporaceae</taxon>
        <taxon>Catenulispora</taxon>
    </lineage>
</organism>
<evidence type="ECO:0000256" key="1">
    <source>
        <dbReference type="ARBA" id="ARBA00004651"/>
    </source>
</evidence>
<gene>
    <name evidence="10" type="ORF">GCM10009839_45000</name>
</gene>
<evidence type="ECO:0000256" key="7">
    <source>
        <dbReference type="SAM" id="MobiDB-lite"/>
    </source>
</evidence>
<evidence type="ECO:0000256" key="2">
    <source>
        <dbReference type="ARBA" id="ARBA00022448"/>
    </source>
</evidence>
<feature type="transmembrane region" description="Helical" evidence="8">
    <location>
        <begin position="80"/>
        <end position="103"/>
    </location>
</feature>
<feature type="compositionally biased region" description="Low complexity" evidence="7">
    <location>
        <begin position="9"/>
        <end position="28"/>
    </location>
</feature>
<proteinExistence type="predicted"/>
<feature type="transmembrane region" description="Helical" evidence="8">
    <location>
        <begin position="229"/>
        <end position="249"/>
    </location>
</feature>
<comment type="caution">
    <text evidence="10">The sequence shown here is derived from an EMBL/GenBank/DDBJ whole genome shotgun (WGS) entry which is preliminary data.</text>
</comment>
<feature type="transmembrane region" description="Helical" evidence="8">
    <location>
        <begin position="311"/>
        <end position="330"/>
    </location>
</feature>
<feature type="domain" description="Major facilitator superfamily (MFS) profile" evidence="9">
    <location>
        <begin position="77"/>
        <end position="454"/>
    </location>
</feature>
<evidence type="ECO:0000259" key="9">
    <source>
        <dbReference type="PROSITE" id="PS50850"/>
    </source>
</evidence>
<feature type="transmembrane region" description="Helical" evidence="8">
    <location>
        <begin position="342"/>
        <end position="361"/>
    </location>
</feature>
<keyword evidence="3" id="KW-1003">Cell membrane</keyword>
<keyword evidence="6 8" id="KW-0472">Membrane</keyword>
<evidence type="ECO:0000256" key="4">
    <source>
        <dbReference type="ARBA" id="ARBA00022692"/>
    </source>
</evidence>
<accession>A0ABN2UQN6</accession>
<evidence type="ECO:0000313" key="11">
    <source>
        <dbReference type="Proteomes" id="UP001500751"/>
    </source>
</evidence>
<evidence type="ECO:0000256" key="5">
    <source>
        <dbReference type="ARBA" id="ARBA00022989"/>
    </source>
</evidence>
<dbReference type="EMBL" id="BAAAQN010000026">
    <property type="protein sequence ID" value="GAA2038448.1"/>
    <property type="molecule type" value="Genomic_DNA"/>
</dbReference>
<dbReference type="InterPro" id="IPR020846">
    <property type="entry name" value="MFS_dom"/>
</dbReference>
<protein>
    <submittedName>
        <fullName evidence="10">MFS transporter</fullName>
    </submittedName>
</protein>
<feature type="transmembrane region" description="Helical" evidence="8">
    <location>
        <begin position="401"/>
        <end position="425"/>
    </location>
</feature>
<dbReference type="Proteomes" id="UP001500751">
    <property type="component" value="Unassembled WGS sequence"/>
</dbReference>
<evidence type="ECO:0000256" key="3">
    <source>
        <dbReference type="ARBA" id="ARBA00022475"/>
    </source>
</evidence>
<feature type="transmembrane region" description="Helical" evidence="8">
    <location>
        <begin position="109"/>
        <end position="130"/>
    </location>
</feature>
<dbReference type="InterPro" id="IPR036259">
    <property type="entry name" value="MFS_trans_sf"/>
</dbReference>
<comment type="subcellular location">
    <subcellularLocation>
        <location evidence="1">Cell membrane</location>
        <topology evidence="1">Multi-pass membrane protein</topology>
    </subcellularLocation>
</comment>
<evidence type="ECO:0000256" key="6">
    <source>
        <dbReference type="ARBA" id="ARBA00023136"/>
    </source>
</evidence>
<feature type="compositionally biased region" description="Low complexity" evidence="7">
    <location>
        <begin position="52"/>
        <end position="61"/>
    </location>
</feature>
<dbReference type="RefSeq" id="WP_344667605.1">
    <property type="nucleotide sequence ID" value="NZ_BAAAQN010000026.1"/>
</dbReference>
<dbReference type="InterPro" id="IPR011701">
    <property type="entry name" value="MFS"/>
</dbReference>
<feature type="region of interest" description="Disordered" evidence="7">
    <location>
        <begin position="1"/>
        <end position="61"/>
    </location>
</feature>
<dbReference type="PANTHER" id="PTHR23517">
    <property type="entry name" value="RESISTANCE PROTEIN MDTM, PUTATIVE-RELATED-RELATED"/>
    <property type="match status" value="1"/>
</dbReference>
<dbReference type="PROSITE" id="PS50850">
    <property type="entry name" value="MFS"/>
    <property type="match status" value="1"/>
</dbReference>